<dbReference type="InterPro" id="IPR005673">
    <property type="entry name" value="ABC_phos-bd_PstS"/>
</dbReference>
<keyword evidence="11" id="KW-1185">Reference proteome</keyword>
<dbReference type="PIRSF" id="PIRSF002756">
    <property type="entry name" value="PstS"/>
    <property type="match status" value="1"/>
</dbReference>
<dbReference type="EMBL" id="JAVIIQ010000009">
    <property type="protein sequence ID" value="MDX8533634.1"/>
    <property type="molecule type" value="Genomic_DNA"/>
</dbReference>
<evidence type="ECO:0000256" key="7">
    <source>
        <dbReference type="PIRNR" id="PIRNR002756"/>
    </source>
</evidence>
<dbReference type="InterPro" id="IPR024370">
    <property type="entry name" value="PBP_domain"/>
</dbReference>
<dbReference type="NCBIfam" id="NF008171">
    <property type="entry name" value="PRK10918.1"/>
    <property type="match status" value="1"/>
</dbReference>
<dbReference type="RefSeq" id="WP_320250674.1">
    <property type="nucleotide sequence ID" value="NZ_JAVIIQ010000009.1"/>
</dbReference>
<feature type="domain" description="PBP" evidence="9">
    <location>
        <begin position="27"/>
        <end position="308"/>
    </location>
</feature>
<evidence type="ECO:0000256" key="8">
    <source>
        <dbReference type="SAM" id="SignalP"/>
    </source>
</evidence>
<comment type="function">
    <text evidence="1 7">Part of the ABC transporter complex PstSACB involved in phosphate import.</text>
</comment>
<dbReference type="PANTHER" id="PTHR42996">
    <property type="entry name" value="PHOSPHATE-BINDING PROTEIN PSTS"/>
    <property type="match status" value="1"/>
</dbReference>
<organism evidence="10 11">
    <name type="scientific">Mesorhizobium vachelliae</name>
    <dbReference type="NCBI Taxonomy" id="3072309"/>
    <lineage>
        <taxon>Bacteria</taxon>
        <taxon>Pseudomonadati</taxon>
        <taxon>Pseudomonadota</taxon>
        <taxon>Alphaproteobacteria</taxon>
        <taxon>Hyphomicrobiales</taxon>
        <taxon>Phyllobacteriaceae</taxon>
        <taxon>Mesorhizobium</taxon>
    </lineage>
</organism>
<evidence type="ECO:0000313" key="11">
    <source>
        <dbReference type="Proteomes" id="UP001285154"/>
    </source>
</evidence>
<reference evidence="10 11" key="1">
    <citation type="submission" date="2023-08" db="EMBL/GenBank/DDBJ databases">
        <title>Implementing the SeqCode for naming new Mesorhizobium species isolated from Vachellia karroo root nodules.</title>
        <authorList>
            <person name="Van Lill M."/>
        </authorList>
    </citation>
    <scope>NUCLEOTIDE SEQUENCE [LARGE SCALE GENOMIC DNA]</scope>
    <source>
        <strain evidence="10 11">VK25D</strain>
    </source>
</reference>
<accession>A0ABU5AAS6</accession>
<dbReference type="CDD" id="cd13565">
    <property type="entry name" value="PBP2_PstS"/>
    <property type="match status" value="1"/>
</dbReference>
<dbReference type="SUPFAM" id="SSF53850">
    <property type="entry name" value="Periplasmic binding protein-like II"/>
    <property type="match status" value="1"/>
</dbReference>
<evidence type="ECO:0000256" key="1">
    <source>
        <dbReference type="ARBA" id="ARBA00002841"/>
    </source>
</evidence>
<evidence type="ECO:0000313" key="10">
    <source>
        <dbReference type="EMBL" id="MDX8533634.1"/>
    </source>
</evidence>
<dbReference type="Proteomes" id="UP001285154">
    <property type="component" value="Unassembled WGS sequence"/>
</dbReference>
<dbReference type="Pfam" id="PF12849">
    <property type="entry name" value="PBP_like_2"/>
    <property type="match status" value="1"/>
</dbReference>
<evidence type="ECO:0000256" key="4">
    <source>
        <dbReference type="ARBA" id="ARBA00021889"/>
    </source>
</evidence>
<gene>
    <name evidence="10" type="primary">pstS</name>
    <name evidence="10" type="ORF">RFM42_21775</name>
</gene>
<keyword evidence="6 7" id="KW-0592">Phosphate transport</keyword>
<name>A0ABU5AAS6_9HYPH</name>
<keyword evidence="5 7" id="KW-0813">Transport</keyword>
<feature type="signal peptide" evidence="8">
    <location>
        <begin position="1"/>
        <end position="27"/>
    </location>
</feature>
<comment type="caution">
    <text evidence="10">The sequence shown here is derived from an EMBL/GenBank/DDBJ whole genome shotgun (WGS) entry which is preliminary data.</text>
</comment>
<dbReference type="InterPro" id="IPR050962">
    <property type="entry name" value="Phosphate-bind_PstS"/>
</dbReference>
<dbReference type="PANTHER" id="PTHR42996:SF1">
    <property type="entry name" value="PHOSPHATE-BINDING PROTEIN PSTS"/>
    <property type="match status" value="1"/>
</dbReference>
<feature type="chain" id="PRO_5046079726" description="Phosphate-binding protein PstS" evidence="8">
    <location>
        <begin position="28"/>
        <end position="352"/>
    </location>
</feature>
<keyword evidence="8" id="KW-0732">Signal</keyword>
<evidence type="ECO:0000256" key="6">
    <source>
        <dbReference type="ARBA" id="ARBA00022592"/>
    </source>
</evidence>
<protein>
    <recommendedName>
        <fullName evidence="4 7">Phosphate-binding protein PstS</fullName>
    </recommendedName>
</protein>
<evidence type="ECO:0000256" key="3">
    <source>
        <dbReference type="ARBA" id="ARBA00011529"/>
    </source>
</evidence>
<evidence type="ECO:0000259" key="9">
    <source>
        <dbReference type="Pfam" id="PF12849"/>
    </source>
</evidence>
<comment type="subunit">
    <text evidence="3 7">The complex is composed of two ATP-binding proteins (PstB), two transmembrane proteins (PstC and PstA) and a solute-binding protein (PstS).</text>
</comment>
<evidence type="ECO:0000256" key="5">
    <source>
        <dbReference type="ARBA" id="ARBA00022448"/>
    </source>
</evidence>
<sequence length="352" mass="36933">MRHFIRSAAVAIAMAAASTLSITAAMAADISGAGATFPYPIYAKWADAYKKETGIGLNYQSIGSGGGIKQIKAKTVTFGASDAPLKGEDLNSTGLAQFPMVMGGIVPVVNLEGVKPGELVLDGPTLADIFAGKITNWNDEAIKKLNPSVKLPDQAIAVVHRSDGSGTTFNFSYYLADVSADWKSKVGVNTALEWPVGIGAKGNEGVANNVSQTGGAIGYVEYAYAKQNKLTYADMVNKDGKKVEPTAAAFSAAAANADWSSQPGYGVILANQPGAESWPMTSATWILVYKKPDDAAATTEALKFFAWSYAKGDDLASSLDYVPMPDAVVKSVEQMWGKDIVDASGKPLYSGM</sequence>
<evidence type="ECO:0000256" key="2">
    <source>
        <dbReference type="ARBA" id="ARBA00008725"/>
    </source>
</evidence>
<comment type="similarity">
    <text evidence="2 7">Belongs to the PstS family.</text>
</comment>
<dbReference type="NCBIfam" id="TIGR00975">
    <property type="entry name" value="3a0107s03"/>
    <property type="match status" value="1"/>
</dbReference>
<dbReference type="Gene3D" id="3.40.190.10">
    <property type="entry name" value="Periplasmic binding protein-like II"/>
    <property type="match status" value="2"/>
</dbReference>
<proteinExistence type="inferred from homology"/>